<accession>A0A9P8RPR7</accession>
<protein>
    <submittedName>
        <fullName evidence="2">Uncharacterized protein</fullName>
    </submittedName>
</protein>
<evidence type="ECO:0000313" key="3">
    <source>
        <dbReference type="Proteomes" id="UP000758603"/>
    </source>
</evidence>
<feature type="chain" id="PRO_5040357455" evidence="1">
    <location>
        <begin position="23"/>
        <end position="166"/>
    </location>
</feature>
<reference evidence="2" key="1">
    <citation type="journal article" date="2021" name="Nat. Commun.">
        <title>Genetic determinants of endophytism in the Arabidopsis root mycobiome.</title>
        <authorList>
            <person name="Mesny F."/>
            <person name="Miyauchi S."/>
            <person name="Thiergart T."/>
            <person name="Pickel B."/>
            <person name="Atanasova L."/>
            <person name="Karlsson M."/>
            <person name="Huettel B."/>
            <person name="Barry K.W."/>
            <person name="Haridas S."/>
            <person name="Chen C."/>
            <person name="Bauer D."/>
            <person name="Andreopoulos W."/>
            <person name="Pangilinan J."/>
            <person name="LaButti K."/>
            <person name="Riley R."/>
            <person name="Lipzen A."/>
            <person name="Clum A."/>
            <person name="Drula E."/>
            <person name="Henrissat B."/>
            <person name="Kohler A."/>
            <person name="Grigoriev I.V."/>
            <person name="Martin F.M."/>
            <person name="Hacquard S."/>
        </authorList>
    </citation>
    <scope>NUCLEOTIDE SEQUENCE</scope>
    <source>
        <strain evidence="2">MPI-SDFR-AT-0073</strain>
    </source>
</reference>
<dbReference type="Proteomes" id="UP000758603">
    <property type="component" value="Unassembled WGS sequence"/>
</dbReference>
<sequence length="166" mass="17789">MFSNTITLKTALLATLAATAQAAAVPQSDNKAEKRGIPDNNASILTCFRLNDASCGMTASYTNGQERQTVSYGNSGTVGCAISMLNEHSNDAGFWVNVDIVGSTPGGNIGWKPNGNKIELGKATTSNEDADYITKRCQEEFTWGNGKVDTSKSGESYWNELDTKLY</sequence>
<feature type="signal peptide" evidence="1">
    <location>
        <begin position="1"/>
        <end position="22"/>
    </location>
</feature>
<organism evidence="2 3">
    <name type="scientific">Truncatella angustata</name>
    <dbReference type="NCBI Taxonomy" id="152316"/>
    <lineage>
        <taxon>Eukaryota</taxon>
        <taxon>Fungi</taxon>
        <taxon>Dikarya</taxon>
        <taxon>Ascomycota</taxon>
        <taxon>Pezizomycotina</taxon>
        <taxon>Sordariomycetes</taxon>
        <taxon>Xylariomycetidae</taxon>
        <taxon>Amphisphaeriales</taxon>
        <taxon>Sporocadaceae</taxon>
        <taxon>Truncatella</taxon>
    </lineage>
</organism>
<evidence type="ECO:0000256" key="1">
    <source>
        <dbReference type="SAM" id="SignalP"/>
    </source>
</evidence>
<keyword evidence="1" id="KW-0732">Signal</keyword>
<dbReference type="AlphaFoldDB" id="A0A9P8RPR7"/>
<gene>
    <name evidence="2" type="ORF">BKA67DRAFT_579046</name>
</gene>
<comment type="caution">
    <text evidence="2">The sequence shown here is derived from an EMBL/GenBank/DDBJ whole genome shotgun (WGS) entry which is preliminary data.</text>
</comment>
<dbReference type="OrthoDB" id="5216108at2759"/>
<evidence type="ECO:0000313" key="2">
    <source>
        <dbReference type="EMBL" id="KAH6647958.1"/>
    </source>
</evidence>
<dbReference type="EMBL" id="JAGPXC010000008">
    <property type="protein sequence ID" value="KAH6647958.1"/>
    <property type="molecule type" value="Genomic_DNA"/>
</dbReference>
<keyword evidence="3" id="KW-1185">Reference proteome</keyword>
<name>A0A9P8RPR7_9PEZI</name>
<dbReference type="GeneID" id="70132631"/>
<proteinExistence type="predicted"/>
<dbReference type="RefSeq" id="XP_045954470.1">
    <property type="nucleotide sequence ID" value="XM_046103740.1"/>
</dbReference>